<dbReference type="PANTHER" id="PTHR32481:SF0">
    <property type="entry name" value="AMINOPEPTIDASE YPDE-RELATED"/>
    <property type="match status" value="1"/>
</dbReference>
<dbReference type="PANTHER" id="PTHR32481">
    <property type="entry name" value="AMINOPEPTIDASE"/>
    <property type="match status" value="1"/>
</dbReference>
<name>A0A6J4S1U2_9ACTN</name>
<gene>
    <name evidence="2" type="ORF">AVDCRST_MAG30-1183</name>
</gene>
<organism evidence="2">
    <name type="scientific">uncultured Solirubrobacteraceae bacterium</name>
    <dbReference type="NCBI Taxonomy" id="1162706"/>
    <lineage>
        <taxon>Bacteria</taxon>
        <taxon>Bacillati</taxon>
        <taxon>Actinomycetota</taxon>
        <taxon>Thermoleophilia</taxon>
        <taxon>Solirubrobacterales</taxon>
        <taxon>Solirubrobacteraceae</taxon>
        <taxon>environmental samples</taxon>
    </lineage>
</organism>
<evidence type="ECO:0000259" key="1">
    <source>
        <dbReference type="Pfam" id="PF04389"/>
    </source>
</evidence>
<dbReference type="InterPro" id="IPR007484">
    <property type="entry name" value="Peptidase_M28"/>
</dbReference>
<dbReference type="EMBL" id="CADCVS010000179">
    <property type="protein sequence ID" value="CAA9487499.1"/>
    <property type="molecule type" value="Genomic_DNA"/>
</dbReference>
<protein>
    <submittedName>
        <fullName evidence="2">Cosmid L247</fullName>
    </submittedName>
</protein>
<accession>A0A6J4S1U2</accession>
<reference evidence="2" key="1">
    <citation type="submission" date="2020-02" db="EMBL/GenBank/DDBJ databases">
        <authorList>
            <person name="Meier V. D."/>
        </authorList>
    </citation>
    <scope>NUCLEOTIDE SEQUENCE</scope>
    <source>
        <strain evidence="2">AVDCRST_MAG30</strain>
    </source>
</reference>
<feature type="domain" description="Peptidase M28" evidence="1">
    <location>
        <begin position="218"/>
        <end position="387"/>
    </location>
</feature>
<dbReference type="Pfam" id="PF04389">
    <property type="entry name" value="Peptidase_M28"/>
    <property type="match status" value="1"/>
</dbReference>
<proteinExistence type="predicted"/>
<dbReference type="InterPro" id="IPR051464">
    <property type="entry name" value="Peptidase_M42_aminopept"/>
</dbReference>
<dbReference type="Gene3D" id="3.40.630.10">
    <property type="entry name" value="Zn peptidases"/>
    <property type="match status" value="1"/>
</dbReference>
<dbReference type="AlphaFoldDB" id="A0A6J4S1U2"/>
<dbReference type="SUPFAM" id="SSF53187">
    <property type="entry name" value="Zn-dependent exopeptidases"/>
    <property type="match status" value="1"/>
</dbReference>
<evidence type="ECO:0000313" key="2">
    <source>
        <dbReference type="EMBL" id="CAA9487499.1"/>
    </source>
</evidence>
<sequence>MPPDTDRLRATVEHLASFDRPSASPGEHQAAQWIAERLRDEGLDARVETERAHGTYWVPMGLLSLAGGLAGFAAKRGGRRVGRAAAALGLAAAAGIADEVSAGPHVLRRALPSRDTFNVVAEAGDPAGEQTLVFVSHHDAAHGGFIFNERFIHLLADTWPEWWDAKETSPQIMQLVASGPALAGLGALTQIRPLRAAGTAISFGSMLAFLDIGGREVVPGANDNLSAVAVIVELARLLREEPVPGVRVLLVSTGSEESFMEGMRGFVARHAHSLDPATTRFVCVESVGSPELIVIEGEGMLKMDDYSPEACDLVAAGARRAGLPLRRGLKLGLATDGLIAHRAGYRTATLASITRYKTPANYHSQRDKPSNVDYETVRRATAVCRAVVEEVAAGA</sequence>